<dbReference type="InterPro" id="IPR005824">
    <property type="entry name" value="KOW"/>
</dbReference>
<dbReference type="GO" id="GO:1990904">
    <property type="term" value="C:ribonucleoprotein complex"/>
    <property type="evidence" value="ECO:0007669"/>
    <property type="project" value="UniProtKB-KW"/>
</dbReference>
<comment type="subunit">
    <text evidence="8">Part of the 50S ribosomal subunit.</text>
</comment>
<dbReference type="GO" id="GO:0019843">
    <property type="term" value="F:rRNA binding"/>
    <property type="evidence" value="ECO:0007669"/>
    <property type="project" value="UniProtKB-UniRule"/>
</dbReference>
<proteinExistence type="inferred from homology"/>
<reference evidence="11" key="1">
    <citation type="submission" date="2016-10" db="EMBL/GenBank/DDBJ databases">
        <authorList>
            <person name="de Groot N.N."/>
        </authorList>
    </citation>
    <scope>NUCLEOTIDE SEQUENCE [LARGE SCALE GENOMIC DNA]</scope>
    <source>
        <strain evidence="11">CGMCC 1.6775</strain>
    </source>
</reference>
<sequence>MKKIKRDDEVIVTTGKDKGKRGKVLKVQDDGRVLVSGINMMKKHTKPNPMLGTPGGIVEKEAPIQVSNVAIFNPQTGKADRVGFQVKEDGSKVRIFKSTNEAVDNQ</sequence>
<dbReference type="GO" id="GO:0006412">
    <property type="term" value="P:translation"/>
    <property type="evidence" value="ECO:0007669"/>
    <property type="project" value="UniProtKB-UniRule"/>
</dbReference>
<keyword evidence="12" id="KW-1185">Reference proteome</keyword>
<dbReference type="Pfam" id="PF17136">
    <property type="entry name" value="ribosomal_L24"/>
    <property type="match status" value="1"/>
</dbReference>
<evidence type="ECO:0000256" key="8">
    <source>
        <dbReference type="HAMAP-Rule" id="MF_01326"/>
    </source>
</evidence>
<comment type="similarity">
    <text evidence="1 8">Belongs to the universal ribosomal protein uL24 family.</text>
</comment>
<evidence type="ECO:0000313" key="10">
    <source>
        <dbReference type="EMBL" id="RBP20584.1"/>
    </source>
</evidence>
<comment type="function">
    <text evidence="8">One of two assembly initiator proteins, it binds directly to the 5'-end of the 23S rRNA, where it nucleates assembly of the 50S subunit.</text>
</comment>
<reference evidence="10 13" key="3">
    <citation type="submission" date="2018-06" db="EMBL/GenBank/DDBJ databases">
        <title>Freshwater and sediment microbial communities from various areas in North America, analyzing microbe dynamics in response to fracking.</title>
        <authorList>
            <person name="Lamendella R."/>
        </authorList>
    </citation>
    <scope>NUCLEOTIDE SEQUENCE [LARGE SCALE GENOMIC DNA]</scope>
    <source>
        <strain evidence="10 13">114J</strain>
    </source>
</reference>
<evidence type="ECO:0000313" key="13">
    <source>
        <dbReference type="Proteomes" id="UP000252995"/>
    </source>
</evidence>
<dbReference type="Pfam" id="PF00467">
    <property type="entry name" value="KOW"/>
    <property type="match status" value="1"/>
</dbReference>
<dbReference type="InterPro" id="IPR008991">
    <property type="entry name" value="Translation_prot_SH3-like_sf"/>
</dbReference>
<evidence type="ECO:0000256" key="4">
    <source>
        <dbReference type="ARBA" id="ARBA00022980"/>
    </source>
</evidence>
<dbReference type="Proteomes" id="UP000199339">
    <property type="component" value="Unassembled WGS sequence"/>
</dbReference>
<dbReference type="EMBL" id="FOUR01000008">
    <property type="protein sequence ID" value="SFN40794.1"/>
    <property type="molecule type" value="Genomic_DNA"/>
</dbReference>
<dbReference type="SUPFAM" id="SSF50104">
    <property type="entry name" value="Translation proteins SH3-like domain"/>
    <property type="match status" value="1"/>
</dbReference>
<dbReference type="InterPro" id="IPR014722">
    <property type="entry name" value="Rib_uL2_dom2"/>
</dbReference>
<evidence type="ECO:0000259" key="9">
    <source>
        <dbReference type="SMART" id="SM00739"/>
    </source>
</evidence>
<evidence type="ECO:0000313" key="11">
    <source>
        <dbReference type="EMBL" id="SFN40794.1"/>
    </source>
</evidence>
<evidence type="ECO:0000256" key="3">
    <source>
        <dbReference type="ARBA" id="ARBA00022884"/>
    </source>
</evidence>
<reference evidence="12" key="2">
    <citation type="submission" date="2016-10" db="EMBL/GenBank/DDBJ databases">
        <authorList>
            <person name="Varghese N."/>
            <person name="Submissions S."/>
        </authorList>
    </citation>
    <scope>NUCLEOTIDE SEQUENCE [LARGE SCALE GENOMIC DNA]</scope>
    <source>
        <strain evidence="12">CGMCC 1.6775</strain>
    </source>
</reference>
<dbReference type="SMART" id="SM00739">
    <property type="entry name" value="KOW"/>
    <property type="match status" value="1"/>
</dbReference>
<gene>
    <name evidence="8" type="primary">rplX</name>
    <name evidence="10" type="ORF">DET50_13135</name>
    <name evidence="11" type="ORF">SAMN04487961_3006</name>
</gene>
<keyword evidence="2 8" id="KW-0699">rRNA-binding</keyword>
<dbReference type="HAMAP" id="MF_01326_B">
    <property type="entry name" value="Ribosomal_uL24_B"/>
    <property type="match status" value="1"/>
</dbReference>
<dbReference type="OrthoDB" id="9807419at2"/>
<evidence type="ECO:0000256" key="6">
    <source>
        <dbReference type="ARBA" id="ARBA00035206"/>
    </source>
</evidence>
<dbReference type="FunFam" id="2.30.30.30:FF:000004">
    <property type="entry name" value="50S ribosomal protein L24"/>
    <property type="match status" value="1"/>
</dbReference>
<dbReference type="Proteomes" id="UP000252995">
    <property type="component" value="Unassembled WGS sequence"/>
</dbReference>
<dbReference type="InterPro" id="IPR003256">
    <property type="entry name" value="Ribosomal_uL24"/>
</dbReference>
<comment type="function">
    <text evidence="7 8">One of the proteins that surrounds the polypeptide exit tunnel on the outside of the subunit.</text>
</comment>
<keyword evidence="3 8" id="KW-0694">RNA-binding</keyword>
<dbReference type="InterPro" id="IPR057264">
    <property type="entry name" value="Ribosomal_uL24_C"/>
</dbReference>
<accession>A0A1I4YS00</accession>
<protein>
    <recommendedName>
        <fullName evidence="6 8">Large ribosomal subunit protein uL24</fullName>
    </recommendedName>
</protein>
<evidence type="ECO:0000256" key="2">
    <source>
        <dbReference type="ARBA" id="ARBA00022730"/>
    </source>
</evidence>
<dbReference type="PANTHER" id="PTHR12903">
    <property type="entry name" value="MITOCHONDRIAL RIBOSOMAL PROTEIN L24"/>
    <property type="match status" value="1"/>
</dbReference>
<dbReference type="NCBIfam" id="TIGR01079">
    <property type="entry name" value="rplX_bact"/>
    <property type="match status" value="1"/>
</dbReference>
<feature type="domain" description="KOW" evidence="9">
    <location>
        <begin position="3"/>
        <end position="30"/>
    </location>
</feature>
<evidence type="ECO:0000256" key="5">
    <source>
        <dbReference type="ARBA" id="ARBA00023274"/>
    </source>
</evidence>
<evidence type="ECO:0000313" key="12">
    <source>
        <dbReference type="Proteomes" id="UP000199339"/>
    </source>
</evidence>
<dbReference type="CDD" id="cd06089">
    <property type="entry name" value="KOW_RPL26"/>
    <property type="match status" value="1"/>
</dbReference>
<dbReference type="RefSeq" id="WP_092005430.1">
    <property type="nucleotide sequence ID" value="NZ_FOUR01000008.1"/>
</dbReference>
<dbReference type="AlphaFoldDB" id="A0A1I4YS00"/>
<dbReference type="EMBL" id="QNRO01000031">
    <property type="protein sequence ID" value="RBP20584.1"/>
    <property type="molecule type" value="Genomic_DNA"/>
</dbReference>
<dbReference type="STRING" id="379482.SAMN04487961_3006"/>
<keyword evidence="4 8" id="KW-0689">Ribosomal protein</keyword>
<organism evidence="11 12">
    <name type="scientific">Marinobacter pelagius</name>
    <dbReference type="NCBI Taxonomy" id="379482"/>
    <lineage>
        <taxon>Bacteria</taxon>
        <taxon>Pseudomonadati</taxon>
        <taxon>Pseudomonadota</taxon>
        <taxon>Gammaproteobacteria</taxon>
        <taxon>Pseudomonadales</taxon>
        <taxon>Marinobacteraceae</taxon>
        <taxon>Marinobacter</taxon>
    </lineage>
</organism>
<dbReference type="InterPro" id="IPR041988">
    <property type="entry name" value="Ribosomal_uL24_KOW"/>
</dbReference>
<evidence type="ECO:0000256" key="7">
    <source>
        <dbReference type="ARBA" id="ARBA00058688"/>
    </source>
</evidence>
<name>A0A1I4YS00_9GAMM</name>
<dbReference type="GO" id="GO:0003735">
    <property type="term" value="F:structural constituent of ribosome"/>
    <property type="evidence" value="ECO:0007669"/>
    <property type="project" value="InterPro"/>
</dbReference>
<dbReference type="Gene3D" id="2.30.30.30">
    <property type="match status" value="1"/>
</dbReference>
<evidence type="ECO:0000256" key="1">
    <source>
        <dbReference type="ARBA" id="ARBA00010618"/>
    </source>
</evidence>
<dbReference type="GO" id="GO:0005840">
    <property type="term" value="C:ribosome"/>
    <property type="evidence" value="ECO:0007669"/>
    <property type="project" value="UniProtKB-KW"/>
</dbReference>
<keyword evidence="5 8" id="KW-0687">Ribonucleoprotein</keyword>